<sequence>MLELFPSRQALAEVTDELGRGRPAIVHNGREAVFVLPLAEVSTAAVAFLVRHGSGLIVAALPRRRCDELGLPRMWGAFERPSDYCVTVDAAEGVTTGISATDRATTLSRLADSAATPADFQRPGHVMVRATHPEGVIGHAGFPEAAADLAELAHCGPAAAYTHVVSPVDPTRLARPDELDPLRGKCGLPAVSLAMLRGYRTQPAAVQRFPGDRT</sequence>
<proteinExistence type="predicted"/>
<evidence type="ECO:0000256" key="2">
    <source>
        <dbReference type="ARBA" id="ARBA00004904"/>
    </source>
</evidence>
<dbReference type="Proteomes" id="UP001304298">
    <property type="component" value="Unassembled WGS sequence"/>
</dbReference>
<gene>
    <name evidence="6" type="ORF">VA596_16790</name>
</gene>
<evidence type="ECO:0000256" key="3">
    <source>
        <dbReference type="ARBA" id="ARBA00012153"/>
    </source>
</evidence>
<dbReference type="Gene3D" id="3.90.870.10">
    <property type="entry name" value="DHBP synthase"/>
    <property type="match status" value="1"/>
</dbReference>
<dbReference type="EC" id="4.1.99.12" evidence="3"/>
<dbReference type="PANTHER" id="PTHR21327">
    <property type="entry name" value="GTP CYCLOHYDROLASE II-RELATED"/>
    <property type="match status" value="1"/>
</dbReference>
<comment type="function">
    <text evidence="1">Catalyzes the conversion of D-ribulose 5-phosphate to formate and 3,4-dihydroxy-2-butanone 4-phosphate.</text>
</comment>
<dbReference type="PANTHER" id="PTHR21327:SF18">
    <property type="entry name" value="3,4-DIHYDROXY-2-BUTANONE 4-PHOSPHATE SYNTHASE"/>
    <property type="match status" value="1"/>
</dbReference>
<evidence type="ECO:0000256" key="4">
    <source>
        <dbReference type="ARBA" id="ARBA00022619"/>
    </source>
</evidence>
<dbReference type="EMBL" id="JAYFSI010000003">
    <property type="protein sequence ID" value="MEA5361205.1"/>
    <property type="molecule type" value="Genomic_DNA"/>
</dbReference>
<evidence type="ECO:0000313" key="7">
    <source>
        <dbReference type="Proteomes" id="UP001304298"/>
    </source>
</evidence>
<protein>
    <recommendedName>
        <fullName evidence="3">3,4-dihydroxy-2-butanone-4-phosphate synthase</fullName>
        <ecNumber evidence="3">4.1.99.12</ecNumber>
    </recommendedName>
</protein>
<dbReference type="InterPro" id="IPR000422">
    <property type="entry name" value="DHBP_synthase_RibB"/>
</dbReference>
<keyword evidence="6" id="KW-0456">Lyase</keyword>
<comment type="caution">
    <text evidence="6">The sequence shown here is derived from an EMBL/GenBank/DDBJ whole genome shotgun (WGS) entry which is preliminary data.</text>
</comment>
<dbReference type="Pfam" id="PF00926">
    <property type="entry name" value="DHBP_synthase"/>
    <property type="match status" value="1"/>
</dbReference>
<comment type="pathway">
    <text evidence="2">Cofactor biosynthesis; riboflavin biosynthesis; 2-hydroxy-3-oxobutyl phosphate from D-ribulose 5-phosphate: step 1/1.</text>
</comment>
<evidence type="ECO:0000256" key="1">
    <source>
        <dbReference type="ARBA" id="ARBA00002284"/>
    </source>
</evidence>
<name>A0ABU5R5T6_9PSEU</name>
<organism evidence="6 7">
    <name type="scientific">Amycolatopsis heterodermiae</name>
    <dbReference type="NCBI Taxonomy" id="3110235"/>
    <lineage>
        <taxon>Bacteria</taxon>
        <taxon>Bacillati</taxon>
        <taxon>Actinomycetota</taxon>
        <taxon>Actinomycetes</taxon>
        <taxon>Pseudonocardiales</taxon>
        <taxon>Pseudonocardiaceae</taxon>
        <taxon>Amycolatopsis</taxon>
    </lineage>
</organism>
<dbReference type="SUPFAM" id="SSF55821">
    <property type="entry name" value="YrdC/RibB"/>
    <property type="match status" value="1"/>
</dbReference>
<dbReference type="InterPro" id="IPR017945">
    <property type="entry name" value="DHBP_synth_RibB-like_a/b_dom"/>
</dbReference>
<reference evidence="6 7" key="1">
    <citation type="submission" date="2023-12" db="EMBL/GenBank/DDBJ databases">
        <title>Amycolatopsis sp. V23-08.</title>
        <authorList>
            <person name="Somphong A."/>
        </authorList>
    </citation>
    <scope>NUCLEOTIDE SEQUENCE [LARGE SCALE GENOMIC DNA]</scope>
    <source>
        <strain evidence="6 7">V23-08</strain>
    </source>
</reference>
<dbReference type="GO" id="GO:0008686">
    <property type="term" value="F:3,4-dihydroxy-2-butanone-4-phosphate synthase activity"/>
    <property type="evidence" value="ECO:0007669"/>
    <property type="project" value="UniProtKB-EC"/>
</dbReference>
<keyword evidence="5" id="KW-0479">Metal-binding</keyword>
<evidence type="ECO:0000313" key="6">
    <source>
        <dbReference type="EMBL" id="MEA5361205.1"/>
    </source>
</evidence>
<evidence type="ECO:0000256" key="5">
    <source>
        <dbReference type="ARBA" id="ARBA00022723"/>
    </source>
</evidence>
<keyword evidence="4" id="KW-0686">Riboflavin biosynthesis</keyword>
<accession>A0ABU5R5T6</accession>
<dbReference type="RefSeq" id="WP_323328108.1">
    <property type="nucleotide sequence ID" value="NZ_JAYFSI010000003.1"/>
</dbReference>
<keyword evidence="7" id="KW-1185">Reference proteome</keyword>